<organism evidence="1 2">
    <name type="scientific">Blattamonas nauphoetae</name>
    <dbReference type="NCBI Taxonomy" id="2049346"/>
    <lineage>
        <taxon>Eukaryota</taxon>
        <taxon>Metamonada</taxon>
        <taxon>Preaxostyla</taxon>
        <taxon>Oxymonadida</taxon>
        <taxon>Blattamonas</taxon>
    </lineage>
</organism>
<dbReference type="InterPro" id="IPR011050">
    <property type="entry name" value="Pectin_lyase_fold/virulence"/>
</dbReference>
<proteinExistence type="predicted"/>
<dbReference type="EMBL" id="JARBJD010000235">
    <property type="protein sequence ID" value="KAK2946174.1"/>
    <property type="molecule type" value="Genomic_DNA"/>
</dbReference>
<comment type="caution">
    <text evidence="1">The sequence shown here is derived from an EMBL/GenBank/DDBJ whole genome shotgun (WGS) entry which is preliminary data.</text>
</comment>
<protein>
    <submittedName>
        <fullName evidence="1">Uncharacterized protein</fullName>
    </submittedName>
</protein>
<dbReference type="SUPFAM" id="SSF51126">
    <property type="entry name" value="Pectin lyase-like"/>
    <property type="match status" value="1"/>
</dbReference>
<name>A0ABQ9X336_9EUKA</name>
<keyword evidence="2" id="KW-1185">Reference proteome</keyword>
<evidence type="ECO:0000313" key="1">
    <source>
        <dbReference type="EMBL" id="KAK2946174.1"/>
    </source>
</evidence>
<sequence>MIFSTMRKMVTCTASLSLSSTSFSSISNDGSGSGIHFTSTGMLSLSSVSFSSSNCGIDGKGRSVFVSRSSFSYGTVVMKSVSVSTAGTTGSHEVYLEGQNVGAVVTSDWASLIGANDATLTKTKLEQVFGSDSTNMTNFGPLGYHLYPHTSGAVFVSEGFWDHGKCGQERLPCSSFSFAFSLLTNTKTTISLSSDVTLSTLLECPETGASISSSSSSQKSLVFGSTGQFVVEAGHLTLSSIGLTIPSSLTQPLFVVKGSSLTLSDSVTITSPSSPPHSASLFTIQDGTLTLQESLFDFADRFLSSSVLLAQTAGRLALDTVSIGNVHRSDGDGSVVHSSLSSSDDRLEIVGCSLSACSSTGNGGCMAIAVEAGALLISHSSFSRCSSVDRGGALLLDFSNLLSFEHYKLDTASFGRDEDKNSATNFGNDVFVIGRDLVSQIEASQWEDSLTAAQQSDLMGSDSLTQNVESLLRFLVGDLVFVSSFGDDLNIGLKDSPFRTLAGLFCFVLKVTKVVVLDSASIREFLSLGVGEEEGREMMIVGQGDNCSLRCDIVPFDHKYGTPFPTFSMLTLRTHTLSVTDLAFTSFSAPGFITSVFSVSSKGILKLVGCSLKGSTPTKLSLVTLSRAGSADIHAFTSREQQFVGKGSIVRCESGSALNVATSTFESTSFVGGCVVVGTCTELMTITDSTFVRCLGTSFGSVIRVWVMGSTLSLTNNRFERCSTTVRLSEQFGNDGVVGGGCVVVELKPQSSSSIAHRPSSVDLTLSSFTSCSLTVTDTARSSLRLIGGSGFLIRATQTSNTLSATLRNVTLTNCSVTPLLSSSHTSFSGGVVMCGKKLLQTDRRGMVVTDCSSGTVQVNPSSSSGTHSHEH</sequence>
<accession>A0ABQ9X336</accession>
<reference evidence="1 2" key="1">
    <citation type="journal article" date="2022" name="bioRxiv">
        <title>Genomics of Preaxostyla Flagellates Illuminates Evolutionary Transitions and the Path Towards Mitochondrial Loss.</title>
        <authorList>
            <person name="Novak L.V.F."/>
            <person name="Treitli S.C."/>
            <person name="Pyrih J."/>
            <person name="Halakuc P."/>
            <person name="Pipaliya S.V."/>
            <person name="Vacek V."/>
            <person name="Brzon O."/>
            <person name="Soukal P."/>
            <person name="Eme L."/>
            <person name="Dacks J.B."/>
            <person name="Karnkowska A."/>
            <person name="Elias M."/>
            <person name="Hampl V."/>
        </authorList>
    </citation>
    <scope>NUCLEOTIDE SEQUENCE [LARGE SCALE GENOMIC DNA]</scope>
    <source>
        <strain evidence="1">NAU3</strain>
        <tissue evidence="1">Gut</tissue>
    </source>
</reference>
<dbReference type="Proteomes" id="UP001281761">
    <property type="component" value="Unassembled WGS sequence"/>
</dbReference>
<gene>
    <name evidence="1" type="ORF">BLNAU_18918</name>
</gene>
<evidence type="ECO:0000313" key="2">
    <source>
        <dbReference type="Proteomes" id="UP001281761"/>
    </source>
</evidence>